<evidence type="ECO:0000256" key="9">
    <source>
        <dbReference type="PROSITE-ProRule" id="PRU00357"/>
    </source>
</evidence>
<dbReference type="PROSITE" id="PS50110">
    <property type="entry name" value="RESPONSE_REGULATORY"/>
    <property type="match status" value="1"/>
</dbReference>
<sequence length="577" mass="62278">MCQEKKRVSNGVVSEGQGLGSSEENESRVDDATARGAAEVQDGLEISQQQPQGPVIRWERFLPIRSLKVLLVENDESTRNVVSALLWNCSYEVSAAANGLQAWKILEDLTNHVDLVLTEVAMPVVSGLGLLSKIMSHKSFKNIPVIMMSSDDSMGLVFNCLSKGAVDFLSSWTKRAAEAESSQPTSPSNQLPDAPDSIGGQAIRAKPETCGNQCVCVSESKECQEEDEQNDDSPMGKDLKIGVKRNPALKVGHQCECDNLSTHKTSKRQNGVLETDCKQLLESGQMEQRENMIGKDLSPTIISGIANYKACCNSGEAPSFELTLKTPPGDGASQNATNDGQNALRHSDSSTFSKYHTASSANQAPTRNVGSNSPFDTVDAQPNGSNQLFTVQHGYYHHPVEKMQRQQSLTETAFKCTAITAMQCGSSNAFEGPIECNVVNYSVTGSGSGSNHGSNGPNGGRISANAEQTNVESDYGPTGSSEAGDISVRISSSGVDEGWAAQRETALSKFCQKRKERCFENKVQYQSRKKLAEQQPRAKGQSVPQTLSDSEEGRKEGRKDCPSSNVTSRDNSCDNPR</sequence>
<dbReference type="Proteomes" id="UP001054252">
    <property type="component" value="Unassembled WGS sequence"/>
</dbReference>
<feature type="compositionally biased region" description="Polar residues" evidence="10">
    <location>
        <begin position="349"/>
        <end position="386"/>
    </location>
</feature>
<feature type="compositionally biased region" description="Polar residues" evidence="10">
    <location>
        <begin position="562"/>
        <end position="577"/>
    </location>
</feature>
<evidence type="ECO:0000259" key="11">
    <source>
        <dbReference type="PROSITE" id="PS50110"/>
    </source>
</evidence>
<feature type="compositionally biased region" description="Polar residues" evidence="10">
    <location>
        <begin position="332"/>
        <end position="341"/>
    </location>
</feature>
<evidence type="ECO:0000256" key="4">
    <source>
        <dbReference type="ARBA" id="ARBA00023015"/>
    </source>
</evidence>
<dbReference type="EMBL" id="BPVZ01000016">
    <property type="protein sequence ID" value="GKV01100.1"/>
    <property type="molecule type" value="Genomic_DNA"/>
</dbReference>
<gene>
    <name evidence="13" type="ORF">SLEP1_g13685</name>
</gene>
<dbReference type="GO" id="GO:0009736">
    <property type="term" value="P:cytokinin-activated signaling pathway"/>
    <property type="evidence" value="ECO:0007669"/>
    <property type="project" value="InterPro"/>
</dbReference>
<keyword evidence="14" id="KW-1185">Reference proteome</keyword>
<dbReference type="SUPFAM" id="SSF52172">
    <property type="entry name" value="CheY-like"/>
    <property type="match status" value="1"/>
</dbReference>
<dbReference type="PROSITE" id="PS51017">
    <property type="entry name" value="CCT"/>
    <property type="match status" value="1"/>
</dbReference>
<evidence type="ECO:0000256" key="7">
    <source>
        <dbReference type="ARBA" id="ARBA00023242"/>
    </source>
</evidence>
<dbReference type="Gene3D" id="3.40.50.2300">
    <property type="match status" value="1"/>
</dbReference>
<feature type="compositionally biased region" description="Polar residues" evidence="10">
    <location>
        <begin position="180"/>
        <end position="191"/>
    </location>
</feature>
<keyword evidence="4" id="KW-0805">Transcription regulation</keyword>
<dbReference type="Pfam" id="PF06203">
    <property type="entry name" value="CCT"/>
    <property type="match status" value="1"/>
</dbReference>
<dbReference type="PANTHER" id="PTHR43874:SF125">
    <property type="entry name" value="TWO-COMPONENT RESPONSE REGULATOR-LIKE APRR7"/>
    <property type="match status" value="1"/>
</dbReference>
<evidence type="ECO:0000313" key="14">
    <source>
        <dbReference type="Proteomes" id="UP001054252"/>
    </source>
</evidence>
<keyword evidence="5" id="KW-0090">Biological rhythms</keyword>
<evidence type="ECO:0000256" key="8">
    <source>
        <dbReference type="PROSITE-ProRule" id="PRU00169"/>
    </source>
</evidence>
<evidence type="ECO:0000256" key="10">
    <source>
        <dbReference type="SAM" id="MobiDB-lite"/>
    </source>
</evidence>
<dbReference type="InterPro" id="IPR010402">
    <property type="entry name" value="CCT_domain"/>
</dbReference>
<proteinExistence type="inferred from homology"/>
<feature type="region of interest" description="Disordered" evidence="10">
    <location>
        <begin position="525"/>
        <end position="577"/>
    </location>
</feature>
<protein>
    <recommendedName>
        <fullName evidence="15">Response regulatory domain-containing protein</fullName>
    </recommendedName>
</protein>
<feature type="region of interest" description="Disordered" evidence="10">
    <location>
        <begin position="322"/>
        <end position="386"/>
    </location>
</feature>
<feature type="compositionally biased region" description="Basic and acidic residues" evidence="10">
    <location>
        <begin position="551"/>
        <end position="561"/>
    </location>
</feature>
<evidence type="ECO:0000256" key="5">
    <source>
        <dbReference type="ARBA" id="ARBA00023108"/>
    </source>
</evidence>
<keyword evidence="6" id="KW-0804">Transcription</keyword>
<evidence type="ECO:0000259" key="12">
    <source>
        <dbReference type="PROSITE" id="PS51017"/>
    </source>
</evidence>
<feature type="domain" description="Response regulatory" evidence="11">
    <location>
        <begin position="68"/>
        <end position="186"/>
    </location>
</feature>
<dbReference type="GO" id="GO:0000160">
    <property type="term" value="P:phosphorelay signal transduction system"/>
    <property type="evidence" value="ECO:0007669"/>
    <property type="project" value="UniProtKB-KW"/>
</dbReference>
<reference evidence="13 14" key="1">
    <citation type="journal article" date="2021" name="Commun. Biol.">
        <title>The genome of Shorea leprosula (Dipterocarpaceae) highlights the ecological relevance of drought in aseasonal tropical rainforests.</title>
        <authorList>
            <person name="Ng K.K.S."/>
            <person name="Kobayashi M.J."/>
            <person name="Fawcett J.A."/>
            <person name="Hatakeyama M."/>
            <person name="Paape T."/>
            <person name="Ng C.H."/>
            <person name="Ang C.C."/>
            <person name="Tnah L.H."/>
            <person name="Lee C.T."/>
            <person name="Nishiyama T."/>
            <person name="Sese J."/>
            <person name="O'Brien M.J."/>
            <person name="Copetti D."/>
            <person name="Mohd Noor M.I."/>
            <person name="Ong R.C."/>
            <person name="Putra M."/>
            <person name="Sireger I.Z."/>
            <person name="Indrioko S."/>
            <person name="Kosugi Y."/>
            <person name="Izuno A."/>
            <person name="Isagi Y."/>
            <person name="Lee S.L."/>
            <person name="Shimizu K.K."/>
        </authorList>
    </citation>
    <scope>NUCLEOTIDE SEQUENCE [LARGE SCALE GENOMIC DNA]</scope>
    <source>
        <strain evidence="13">214</strain>
    </source>
</reference>
<comment type="subcellular location">
    <subcellularLocation>
        <location evidence="1 9">Nucleus</location>
    </subcellularLocation>
</comment>
<comment type="caution">
    <text evidence="13">The sequence shown here is derived from an EMBL/GenBank/DDBJ whole genome shotgun (WGS) entry which is preliminary data.</text>
</comment>
<feature type="region of interest" description="Disordered" evidence="10">
    <location>
        <begin position="1"/>
        <end position="34"/>
    </location>
</feature>
<evidence type="ECO:0000313" key="13">
    <source>
        <dbReference type="EMBL" id="GKV01100.1"/>
    </source>
</evidence>
<dbReference type="InterPro" id="IPR001789">
    <property type="entry name" value="Sig_transdc_resp-reg_receiver"/>
</dbReference>
<organism evidence="13 14">
    <name type="scientific">Rubroshorea leprosula</name>
    <dbReference type="NCBI Taxonomy" id="152421"/>
    <lineage>
        <taxon>Eukaryota</taxon>
        <taxon>Viridiplantae</taxon>
        <taxon>Streptophyta</taxon>
        <taxon>Embryophyta</taxon>
        <taxon>Tracheophyta</taxon>
        <taxon>Spermatophyta</taxon>
        <taxon>Magnoliopsida</taxon>
        <taxon>eudicotyledons</taxon>
        <taxon>Gunneridae</taxon>
        <taxon>Pentapetalae</taxon>
        <taxon>rosids</taxon>
        <taxon>malvids</taxon>
        <taxon>Malvales</taxon>
        <taxon>Dipterocarpaceae</taxon>
        <taxon>Rubroshorea</taxon>
    </lineage>
</organism>
<dbReference type="GO" id="GO:0005634">
    <property type="term" value="C:nucleus"/>
    <property type="evidence" value="ECO:0007669"/>
    <property type="project" value="UniProtKB-SubCell"/>
</dbReference>
<dbReference type="InterPro" id="IPR045279">
    <property type="entry name" value="ARR-like"/>
</dbReference>
<comment type="similarity">
    <text evidence="2">Belongs to the ARR-like family.</text>
</comment>
<evidence type="ECO:0000256" key="2">
    <source>
        <dbReference type="ARBA" id="ARBA00010330"/>
    </source>
</evidence>
<dbReference type="Pfam" id="PF00072">
    <property type="entry name" value="Response_reg"/>
    <property type="match status" value="1"/>
</dbReference>
<feature type="domain" description="CCT" evidence="12">
    <location>
        <begin position="503"/>
        <end position="545"/>
    </location>
</feature>
<evidence type="ECO:0000256" key="1">
    <source>
        <dbReference type="ARBA" id="ARBA00004123"/>
    </source>
</evidence>
<keyword evidence="7 9" id="KW-0539">Nucleus</keyword>
<dbReference type="PANTHER" id="PTHR43874">
    <property type="entry name" value="TWO-COMPONENT RESPONSE REGULATOR"/>
    <property type="match status" value="1"/>
</dbReference>
<evidence type="ECO:0000256" key="6">
    <source>
        <dbReference type="ARBA" id="ARBA00023163"/>
    </source>
</evidence>
<evidence type="ECO:0008006" key="15">
    <source>
        <dbReference type="Google" id="ProtNLM"/>
    </source>
</evidence>
<evidence type="ECO:0000256" key="3">
    <source>
        <dbReference type="ARBA" id="ARBA00023012"/>
    </source>
</evidence>
<dbReference type="InterPro" id="IPR011006">
    <property type="entry name" value="CheY-like_superfamily"/>
</dbReference>
<feature type="region of interest" description="Disordered" evidence="10">
    <location>
        <begin position="179"/>
        <end position="202"/>
    </location>
</feature>
<comment type="caution">
    <text evidence="8">Lacks conserved residue(s) required for the propagation of feature annotation.</text>
</comment>
<name>A0AAV5IRC6_9ROSI</name>
<dbReference type="GO" id="GO:0048511">
    <property type="term" value="P:rhythmic process"/>
    <property type="evidence" value="ECO:0007669"/>
    <property type="project" value="UniProtKB-KW"/>
</dbReference>
<dbReference type="SMART" id="SM00448">
    <property type="entry name" value="REC"/>
    <property type="match status" value="1"/>
</dbReference>
<keyword evidence="3" id="KW-0902">Two-component regulatory system</keyword>
<accession>A0AAV5IRC6</accession>
<dbReference type="AlphaFoldDB" id="A0AAV5IRC6"/>